<sequence>MSPTHYDALVLGSGQAGTPLAKAFAAAGRKVALVDRAHVGGTCVNEGCTPTKTMIASGRVAYLARRAWDDYGVGDAGGKVRVDMAKIRQRKRDIVDQFRGGSEGRLDKAGVDIIRGEGRFVAGKERTLLVKMAEGGEEREVSADLVFINVGEGPSRPQIPGLKHIDPKRVLDSTSIMELDEVPRHLVVLGGGYIGLEFGQLFRRLGAQVTIVQRGKQLVPREDEDIAGALLGILAEDGILVHLSASPTSFKSNNLPNGQPSELEPFTLNINRKSGQEFDIQGTHILLATGRIPMTANLNLDAVGIKTTPKGHIVVNDKFETGAPGIYALGDVHGGPAFTHISYDDYRIIRANLLPGQTPSTTPPLHTSAASKSRNLTPYVVYTDPQLGHVGLHARDLAGRRIKTAAMPMSYVARALETDETRGVMKATVDAETGEILGFTCLGVEGGEIMAVVQTAMMGGLKWWDLEAAVWAHPSLAESLNNLWGFLE</sequence>
<dbReference type="PANTHER" id="PTHR43014:SF2">
    <property type="entry name" value="MERCURIC REDUCTASE"/>
    <property type="match status" value="1"/>
</dbReference>
<keyword evidence="3 5" id="KW-0274">FAD</keyword>
<keyword evidence="10" id="KW-1185">Reference proteome</keyword>
<dbReference type="Gene3D" id="3.30.390.30">
    <property type="match status" value="1"/>
</dbReference>
<gene>
    <name evidence="9" type="ORF">CONLIGDRAFT_570663</name>
</gene>
<comment type="similarity">
    <text evidence="1">Belongs to the class-I pyridine nucleotide-disulfide oxidoreductase family.</text>
</comment>
<evidence type="ECO:0000259" key="7">
    <source>
        <dbReference type="Pfam" id="PF02852"/>
    </source>
</evidence>
<evidence type="ECO:0000256" key="3">
    <source>
        <dbReference type="ARBA" id="ARBA00022827"/>
    </source>
</evidence>
<keyword evidence="5" id="KW-0547">Nucleotide-binding</keyword>
<dbReference type="Pfam" id="PF02852">
    <property type="entry name" value="Pyr_redox_dim"/>
    <property type="match status" value="1"/>
</dbReference>
<protein>
    <submittedName>
        <fullName evidence="9">FAD/NAD(P)-binding domain-containing protein</fullName>
    </submittedName>
</protein>
<dbReference type="PRINTS" id="PR00368">
    <property type="entry name" value="FADPNR"/>
</dbReference>
<dbReference type="PRINTS" id="PR00411">
    <property type="entry name" value="PNDRDTASEI"/>
</dbReference>
<name>A0A1J7J183_9PEZI</name>
<accession>A0A1J7J183</accession>
<dbReference type="InParanoid" id="A0A1J7J183"/>
<feature type="binding site" evidence="5">
    <location>
        <position position="331"/>
    </location>
    <ligand>
        <name>FAD</name>
        <dbReference type="ChEBI" id="CHEBI:57692"/>
    </ligand>
</feature>
<evidence type="ECO:0000256" key="4">
    <source>
        <dbReference type="PIRSR" id="PIRSR000350-2"/>
    </source>
</evidence>
<evidence type="ECO:0000256" key="6">
    <source>
        <dbReference type="PIRSR" id="PIRSR000350-4"/>
    </source>
</evidence>
<evidence type="ECO:0000256" key="1">
    <source>
        <dbReference type="ARBA" id="ARBA00007532"/>
    </source>
</evidence>
<dbReference type="InterPro" id="IPR023753">
    <property type="entry name" value="FAD/NAD-binding_dom"/>
</dbReference>
<dbReference type="InterPro" id="IPR036188">
    <property type="entry name" value="FAD/NAD-bd_sf"/>
</dbReference>
<comment type="cofactor">
    <cofactor evidence="5">
        <name>FAD</name>
        <dbReference type="ChEBI" id="CHEBI:57692"/>
    </cofactor>
    <text evidence="5">Binds 1 FAD per subunit.</text>
</comment>
<feature type="binding site" evidence="5">
    <location>
        <begin position="190"/>
        <end position="197"/>
    </location>
    <ligand>
        <name>NAD(+)</name>
        <dbReference type="ChEBI" id="CHEBI:57540"/>
    </ligand>
</feature>
<feature type="binding site" evidence="5">
    <location>
        <position position="290"/>
    </location>
    <ligand>
        <name>NAD(+)</name>
        <dbReference type="ChEBI" id="CHEBI:57540"/>
    </ligand>
</feature>
<dbReference type="AlphaFoldDB" id="A0A1J7J183"/>
<evidence type="ECO:0000256" key="5">
    <source>
        <dbReference type="PIRSR" id="PIRSR000350-3"/>
    </source>
</evidence>
<feature type="domain" description="Pyridine nucleotide-disulphide oxidoreductase dimerisation" evidence="7">
    <location>
        <begin position="377"/>
        <end position="481"/>
    </location>
</feature>
<feature type="disulfide bond" description="Redox-active" evidence="6">
    <location>
        <begin position="43"/>
        <end position="48"/>
    </location>
</feature>
<dbReference type="SUPFAM" id="SSF51905">
    <property type="entry name" value="FAD/NAD(P)-binding domain"/>
    <property type="match status" value="1"/>
</dbReference>
<evidence type="ECO:0000259" key="8">
    <source>
        <dbReference type="Pfam" id="PF07992"/>
    </source>
</evidence>
<dbReference type="OrthoDB" id="361797at2759"/>
<dbReference type="InterPro" id="IPR001100">
    <property type="entry name" value="Pyr_nuc-diS_OxRdtase"/>
</dbReference>
<dbReference type="STRING" id="1408157.A0A1J7J183"/>
<dbReference type="Pfam" id="PF07992">
    <property type="entry name" value="Pyr_redox_2"/>
    <property type="match status" value="1"/>
</dbReference>
<dbReference type="SUPFAM" id="SSF55424">
    <property type="entry name" value="FAD/NAD-linked reductases, dimerisation (C-terminal) domain"/>
    <property type="match status" value="1"/>
</dbReference>
<keyword evidence="2" id="KW-0285">Flavoprotein</keyword>
<dbReference type="GO" id="GO:0003955">
    <property type="term" value="F:NAD(P)H dehydrogenase (quinone) activity"/>
    <property type="evidence" value="ECO:0007669"/>
    <property type="project" value="TreeGrafter"/>
</dbReference>
<organism evidence="9 10">
    <name type="scientific">Coniochaeta ligniaria NRRL 30616</name>
    <dbReference type="NCBI Taxonomy" id="1408157"/>
    <lineage>
        <taxon>Eukaryota</taxon>
        <taxon>Fungi</taxon>
        <taxon>Dikarya</taxon>
        <taxon>Ascomycota</taxon>
        <taxon>Pezizomycotina</taxon>
        <taxon>Sordariomycetes</taxon>
        <taxon>Sordariomycetidae</taxon>
        <taxon>Coniochaetales</taxon>
        <taxon>Coniochaetaceae</taxon>
        <taxon>Coniochaeta</taxon>
    </lineage>
</organism>
<dbReference type="GO" id="GO:0050660">
    <property type="term" value="F:flavin adenine dinucleotide binding"/>
    <property type="evidence" value="ECO:0007669"/>
    <property type="project" value="TreeGrafter"/>
</dbReference>
<dbReference type="PANTHER" id="PTHR43014">
    <property type="entry name" value="MERCURIC REDUCTASE"/>
    <property type="match status" value="1"/>
</dbReference>
<dbReference type="EMBL" id="KV875094">
    <property type="protein sequence ID" value="OIW33518.1"/>
    <property type="molecule type" value="Genomic_DNA"/>
</dbReference>
<feature type="binding site" evidence="5">
    <location>
        <position position="52"/>
    </location>
    <ligand>
        <name>FAD</name>
        <dbReference type="ChEBI" id="CHEBI:57692"/>
    </ligand>
</feature>
<reference evidence="9 10" key="1">
    <citation type="submission" date="2016-10" db="EMBL/GenBank/DDBJ databases">
        <title>Draft genome sequence of Coniochaeta ligniaria NRRL30616, a lignocellulolytic fungus for bioabatement of inhibitors in plant biomass hydrolysates.</title>
        <authorList>
            <consortium name="DOE Joint Genome Institute"/>
            <person name="Jimenez D.J."/>
            <person name="Hector R.E."/>
            <person name="Riley R."/>
            <person name="Sun H."/>
            <person name="Grigoriev I.V."/>
            <person name="Van Elsas J.D."/>
            <person name="Nichols N.N."/>
        </authorList>
    </citation>
    <scope>NUCLEOTIDE SEQUENCE [LARGE SCALE GENOMIC DNA]</scope>
    <source>
        <strain evidence="9 10">NRRL 30616</strain>
    </source>
</reference>
<dbReference type="PIRSF" id="PIRSF000350">
    <property type="entry name" value="Mercury_reductase_MerA"/>
    <property type="match status" value="1"/>
</dbReference>
<proteinExistence type="inferred from homology"/>
<feature type="domain" description="FAD/NAD(P)-binding" evidence="8">
    <location>
        <begin position="6"/>
        <end position="342"/>
    </location>
</feature>
<dbReference type="InterPro" id="IPR016156">
    <property type="entry name" value="FAD/NAD-linked_Rdtase_dimer_sf"/>
</dbReference>
<dbReference type="Proteomes" id="UP000182658">
    <property type="component" value="Unassembled WGS sequence"/>
</dbReference>
<feature type="binding site" evidence="5">
    <location>
        <position position="118"/>
    </location>
    <ligand>
        <name>FAD</name>
        <dbReference type="ChEBI" id="CHEBI:57692"/>
    </ligand>
</feature>
<keyword evidence="5" id="KW-0520">NAD</keyword>
<feature type="active site" description="Proton acceptor" evidence="4">
    <location>
        <position position="473"/>
    </location>
</feature>
<evidence type="ECO:0000256" key="2">
    <source>
        <dbReference type="ARBA" id="ARBA00022630"/>
    </source>
</evidence>
<dbReference type="InterPro" id="IPR004099">
    <property type="entry name" value="Pyr_nucl-diS_OxRdtase_dimer"/>
</dbReference>
<evidence type="ECO:0000313" key="10">
    <source>
        <dbReference type="Proteomes" id="UP000182658"/>
    </source>
</evidence>
<dbReference type="Gene3D" id="3.50.50.60">
    <property type="entry name" value="FAD/NAD(P)-binding domain"/>
    <property type="match status" value="2"/>
</dbReference>
<evidence type="ECO:0000313" key="9">
    <source>
        <dbReference type="EMBL" id="OIW33518.1"/>
    </source>
</evidence>